<evidence type="ECO:0000259" key="4">
    <source>
        <dbReference type="PROSITE" id="PS50026"/>
    </source>
</evidence>
<dbReference type="FunFam" id="2.10.25.10:FF:000020">
    <property type="entry name" value="Latent-transforming growth factor beta-binding protein 1"/>
    <property type="match status" value="1"/>
</dbReference>
<proteinExistence type="predicted"/>
<dbReference type="GO" id="GO:0009986">
    <property type="term" value="C:cell surface"/>
    <property type="evidence" value="ECO:0007669"/>
    <property type="project" value="TreeGrafter"/>
</dbReference>
<dbReference type="OrthoDB" id="6137169at2759"/>
<keyword evidence="2 3" id="KW-1015">Disulfide bond</keyword>
<dbReference type="SMART" id="SM00181">
    <property type="entry name" value="EGF"/>
    <property type="match status" value="13"/>
</dbReference>
<gene>
    <name evidence="5" type="ORF">MEDL_20237</name>
</gene>
<dbReference type="PANTHER" id="PTHR14949:SF51">
    <property type="entry name" value="VON WILLEBRAND FACTOR D AND EGF DOMAIN-CONTAINING PROTEIN"/>
    <property type="match status" value="1"/>
</dbReference>
<evidence type="ECO:0000256" key="3">
    <source>
        <dbReference type="PROSITE-ProRule" id="PRU00076"/>
    </source>
</evidence>
<feature type="domain" description="EGF-like" evidence="4">
    <location>
        <begin position="1099"/>
        <end position="1131"/>
    </location>
</feature>
<dbReference type="Pfam" id="PF26129">
    <property type="entry name" value="Vwde"/>
    <property type="match status" value="1"/>
</dbReference>
<feature type="domain" description="EGF-like" evidence="4">
    <location>
        <begin position="1227"/>
        <end position="1260"/>
    </location>
</feature>
<feature type="disulfide bond" evidence="3">
    <location>
        <begin position="1282"/>
        <end position="1291"/>
    </location>
</feature>
<evidence type="ECO:0000256" key="2">
    <source>
        <dbReference type="ARBA" id="ARBA00023157"/>
    </source>
</evidence>
<dbReference type="Pfam" id="PF25024">
    <property type="entry name" value="EGF_TEN"/>
    <property type="match status" value="1"/>
</dbReference>
<evidence type="ECO:0000256" key="1">
    <source>
        <dbReference type="ARBA" id="ARBA00022729"/>
    </source>
</evidence>
<dbReference type="Gene3D" id="2.60.120.260">
    <property type="entry name" value="Galactose-binding domain-like"/>
    <property type="match status" value="1"/>
</dbReference>
<dbReference type="GO" id="GO:0005576">
    <property type="term" value="C:extracellular region"/>
    <property type="evidence" value="ECO:0007669"/>
    <property type="project" value="TreeGrafter"/>
</dbReference>
<keyword evidence="6" id="KW-1185">Reference proteome</keyword>
<dbReference type="PROSITE" id="PS01186">
    <property type="entry name" value="EGF_2"/>
    <property type="match status" value="2"/>
</dbReference>
<dbReference type="PROSITE" id="PS50026">
    <property type="entry name" value="EGF_3"/>
    <property type="match status" value="5"/>
</dbReference>
<dbReference type="InterPro" id="IPR058727">
    <property type="entry name" value="Helical_Vwde"/>
</dbReference>
<feature type="domain" description="EGF-like" evidence="4">
    <location>
        <begin position="898"/>
        <end position="936"/>
    </location>
</feature>
<evidence type="ECO:0000313" key="6">
    <source>
        <dbReference type="Proteomes" id="UP000683360"/>
    </source>
</evidence>
<dbReference type="PANTHER" id="PTHR14949">
    <property type="entry name" value="EGF-LIKE-DOMAIN, MULTIPLE 7, 8"/>
    <property type="match status" value="1"/>
</dbReference>
<feature type="domain" description="EGF-like" evidence="4">
    <location>
        <begin position="1261"/>
        <end position="1292"/>
    </location>
</feature>
<comment type="caution">
    <text evidence="5">The sequence shown here is derived from an EMBL/GenBank/DDBJ whole genome shotgun (WGS) entry which is preliminary data.</text>
</comment>
<evidence type="ECO:0000313" key="5">
    <source>
        <dbReference type="EMBL" id="CAG2205871.1"/>
    </source>
</evidence>
<dbReference type="InterPro" id="IPR050969">
    <property type="entry name" value="Dev_Signal_Modulators"/>
</dbReference>
<dbReference type="EMBL" id="CAJPWZ010001031">
    <property type="protein sequence ID" value="CAG2205871.1"/>
    <property type="molecule type" value="Genomic_DNA"/>
</dbReference>
<dbReference type="Proteomes" id="UP000683360">
    <property type="component" value="Unassembled WGS sequence"/>
</dbReference>
<dbReference type="GO" id="GO:0005102">
    <property type="term" value="F:signaling receptor binding"/>
    <property type="evidence" value="ECO:0007669"/>
    <property type="project" value="TreeGrafter"/>
</dbReference>
<feature type="disulfide bond" evidence="3">
    <location>
        <begin position="1185"/>
        <end position="1194"/>
    </location>
</feature>
<feature type="domain" description="EGF-like" evidence="4">
    <location>
        <begin position="1163"/>
        <end position="1195"/>
    </location>
</feature>
<feature type="disulfide bond" evidence="3">
    <location>
        <begin position="1121"/>
        <end position="1130"/>
    </location>
</feature>
<feature type="disulfide bond" evidence="3">
    <location>
        <begin position="1103"/>
        <end position="1113"/>
    </location>
</feature>
<organism evidence="5 6">
    <name type="scientific">Mytilus edulis</name>
    <name type="common">Blue mussel</name>
    <dbReference type="NCBI Taxonomy" id="6550"/>
    <lineage>
        <taxon>Eukaryota</taxon>
        <taxon>Metazoa</taxon>
        <taxon>Spiralia</taxon>
        <taxon>Lophotrochozoa</taxon>
        <taxon>Mollusca</taxon>
        <taxon>Bivalvia</taxon>
        <taxon>Autobranchia</taxon>
        <taxon>Pteriomorphia</taxon>
        <taxon>Mytilida</taxon>
        <taxon>Mytiloidea</taxon>
        <taxon>Mytilidae</taxon>
        <taxon>Mytilinae</taxon>
        <taxon>Mytilus</taxon>
    </lineage>
</organism>
<reference evidence="5" key="1">
    <citation type="submission" date="2021-03" db="EMBL/GenBank/DDBJ databases">
        <authorList>
            <person name="Bekaert M."/>
        </authorList>
    </citation>
    <scope>NUCLEOTIDE SEQUENCE</scope>
</reference>
<protein>
    <submittedName>
        <fullName evidence="5">Wnt inhibitory factor 1</fullName>
    </submittedName>
</protein>
<keyword evidence="3" id="KW-0245">EGF-like domain</keyword>
<keyword evidence="1" id="KW-0732">Signal</keyword>
<dbReference type="Gene3D" id="2.10.25.10">
    <property type="entry name" value="Laminin"/>
    <property type="match status" value="7"/>
</dbReference>
<dbReference type="PROSITE" id="PS00022">
    <property type="entry name" value="EGF_1"/>
    <property type="match status" value="4"/>
</dbReference>
<feature type="disulfide bond" evidence="3">
    <location>
        <begin position="1250"/>
        <end position="1259"/>
    </location>
</feature>
<name>A0A8S3R994_MYTED</name>
<sequence>MDGTLDLVHPVLVVYLYDLVHPVWFVHSNDLDTPVHVTHAQKKRYAVIDDYRRSPNYNARPSERRLCDNRIKHGWYRFKINGSDAEMPTTCIPHGCGTRAPIWLPLSADGLPSPGKKIRTQACASFEVPGRQLECCGLKFPVTVKNCGDFYRIVCEVQKDVILHTVLKVACEVMPVHQKQSKSSELLFLGIQVMETNIVLQENGQPETLTFVSTVPLTCETEKCKLDMVLTVKYPKEFRPNDRCQGIGCITQQVKVAMTPNLYTLNVKDIHISGYLYVDEQVMWNQDTVQAKIKVIDLPSASCYMTAGVFILSFQNNMSKLSRRGTYILLKSRNNEFEIQIRVTSCPDENLLCVCGAAIYYKETRLIIDRCRSTNKEGDIFIQYRPAMRANMKIFEGRHGKLIYIVLDNKAQVRIDLRHQSMTLTVQSSGYFTDRMDGLCGQIGNNTWYHSNDVQTSQPLVDWRLLPGLSLFENYELLLMTLTPQMPECDCSLSSYETSCPKSSAAKPQFLFHLKETTFYWINKTQGTNQIPDYMFEGDFDDEEIETKQPVKDGQLANDSCKNMFMTSGIAKTCLNKIRIDIDTVMNICVALATSYQNSTWMPEVLRLLENLCETQLNKRTNSTDLGELADVNIEDIRQAILCPEGCYGNGICIENGCFCYQGFSGIECLTKTGKVFIIIYLLDLASSILKMFTQYGWEPVGDVYTTLLRYVDSTTVECMLPMVTRGDDFVNVYRVQIPKGDNMLLRTQIVSVLDSLCQICDIYGGCTLRTGTCFIDRRCYRDKDTNPRNVCLQCLTTYSKNTWSSRIDNFPPTLEQDQSTISVINGDTVKTNITATDPENMDIYYGSNDEGAMVSTSGEFTWHVQLSESTKRDGRYNFVINVTDSCGASSTFVLTVLVKQCICQNGGLCENQVVTKNRTDYNCSCSSSFTGKVTEKKKLCETKLNGCHSDPCFPGVHCTETSESYACGSCLDGYQGDGVNCRKTCASQPCFPGVMCKDLSSPYQSFVCGACPKYYYGNGEKCYRNDEKACEKTMCSDLVTCEESLDYPGYRCGDCPHGYIGNGTMCQAFCFPPCKDGKICTQPGVCGCRHGYQGPGCSQELCPLGCANGGSCLGKNLCACLSGYRGHRCEIESCSITCLNGGTCVGFNRCQCTEQFKGVFCEQAVCEPDCINGGVCVRPGVCYCPMGYHGRQCENAFCYPACENGGYCIAGNQCQCRPGFAGLQCQLKYCLKNMCQNGGRCVGPGACVCRAGWEGKYCRRPTCHLGCQNGGYCYLPNRCRCPPEYWGPFCQFPSCYPPCGYGSLCTSTNYCTCRKYYTGKYCRTALLHICSSGDIFNTPDRLETAMLHMCNSGDNYTTHVRLETTLLHMCTSGNIYTTHIRLEATLLHMCTSADSYTTHVRLEATLLHMCTSADSYTTCPS</sequence>
<accession>A0A8S3R994</accession>
<feature type="disulfide bond" evidence="3">
    <location>
        <begin position="1167"/>
        <end position="1177"/>
    </location>
</feature>
<comment type="caution">
    <text evidence="3">Lacks conserved residue(s) required for the propagation of feature annotation.</text>
</comment>
<feature type="disulfide bond" evidence="3">
    <location>
        <begin position="1264"/>
        <end position="1274"/>
    </location>
</feature>
<dbReference type="InterPro" id="IPR000742">
    <property type="entry name" value="EGF"/>
</dbReference>